<comment type="caution">
    <text evidence="1">The sequence shown here is derived from an EMBL/GenBank/DDBJ whole genome shotgun (WGS) entry which is preliminary data.</text>
</comment>
<proteinExistence type="predicted"/>
<dbReference type="Proteomes" id="UP000250572">
    <property type="component" value="Unassembled WGS sequence"/>
</dbReference>
<feature type="non-terminal residue" evidence="1">
    <location>
        <position position="1"/>
    </location>
</feature>
<name>A0A315V8I0_GAMAF</name>
<sequence>WLCSERIRLFQYIGPSGLQQPITGRGGDLHLPSNRLGAAQQDSERSFICLVDSFLSGSHDVDGMCAGAHIRAGDIWSGTLTLRRFKGSRRRTKAKREVEGPLGVLFRDRDSFSSVLDSSGYWGVRVLGGHGDVLGKGLIAHWLSLLALLPSSKEILGLNPALECLCMEFECYSCPMENRSHPVEGHHYYKTSTFDFCLPYLEHVCVAEHG</sequence>
<dbReference type="EMBL" id="NHOQ01002164">
    <property type="protein sequence ID" value="PWA19227.1"/>
    <property type="molecule type" value="Genomic_DNA"/>
</dbReference>
<reference evidence="1 2" key="1">
    <citation type="journal article" date="2018" name="G3 (Bethesda)">
        <title>A High-Quality Reference Genome for the Invasive Mosquitofish Gambusia affinis Using a Chicago Library.</title>
        <authorList>
            <person name="Hoffberg S.L."/>
            <person name="Troendle N.J."/>
            <person name="Glenn T.C."/>
            <person name="Mahmud O."/>
            <person name="Louha S."/>
            <person name="Chalopin D."/>
            <person name="Bennetzen J.L."/>
            <person name="Mauricio R."/>
        </authorList>
    </citation>
    <scope>NUCLEOTIDE SEQUENCE [LARGE SCALE GENOMIC DNA]</scope>
    <source>
        <strain evidence="1">NE01/NJP1002.9</strain>
        <tissue evidence="1">Muscle</tissue>
    </source>
</reference>
<gene>
    <name evidence="1" type="ORF">CCH79_00014564</name>
</gene>
<accession>A0A315V8I0</accession>
<evidence type="ECO:0000313" key="1">
    <source>
        <dbReference type="EMBL" id="PWA19227.1"/>
    </source>
</evidence>
<protein>
    <submittedName>
        <fullName evidence="1">Uncharacterized protein</fullName>
    </submittedName>
</protein>
<dbReference type="AlphaFoldDB" id="A0A315V8I0"/>
<evidence type="ECO:0000313" key="2">
    <source>
        <dbReference type="Proteomes" id="UP000250572"/>
    </source>
</evidence>
<feature type="non-terminal residue" evidence="1">
    <location>
        <position position="210"/>
    </location>
</feature>
<organism evidence="1 2">
    <name type="scientific">Gambusia affinis</name>
    <name type="common">Western mosquitofish</name>
    <name type="synonym">Heterandria affinis</name>
    <dbReference type="NCBI Taxonomy" id="33528"/>
    <lineage>
        <taxon>Eukaryota</taxon>
        <taxon>Metazoa</taxon>
        <taxon>Chordata</taxon>
        <taxon>Craniata</taxon>
        <taxon>Vertebrata</taxon>
        <taxon>Euteleostomi</taxon>
        <taxon>Actinopterygii</taxon>
        <taxon>Neopterygii</taxon>
        <taxon>Teleostei</taxon>
        <taxon>Neoteleostei</taxon>
        <taxon>Acanthomorphata</taxon>
        <taxon>Ovalentaria</taxon>
        <taxon>Atherinomorphae</taxon>
        <taxon>Cyprinodontiformes</taxon>
        <taxon>Poeciliidae</taxon>
        <taxon>Poeciliinae</taxon>
        <taxon>Gambusia</taxon>
    </lineage>
</organism>
<keyword evidence="2" id="KW-1185">Reference proteome</keyword>